<sequence length="1097" mass="125769">MSSSGQIPEFERTKGDQRSIGKAWVPILSVKADSELSDLRPNGNTFAAGKSAQSINAASGDVSKVKRRIREFGEYSKVLMDVLDQVEKIHPFIGVAVLAFKTVVSLELKRRDNDDKVIVLLLKVQDMMEVLVQLRFIAPNAEPDQPLSVREKLSTICNKIEEDIKECGNLCDAYSKKNLIGANQSCKTTSLTHFHPVKLLKGPIYEQRLAECGETFETRQKELELALMIFTAQGVHSTTDALPGMQDTLSGTSEHIQMLVLFQVLQTDTHRRLSELVKSKGGPQKCMQDEKVLAELVQIYNDSINRQKPNVQASSQSPEVLRPTNMHYYARPTGYEPAPSQTYPQGPMHDESYAMPLHTTYRHTGRHYQHQHSRHRQRSFGYSHSAPGLSMVPEPGTYGSGESRQNRQSDPEVSNRELQALKKELENDVDIDLKNNVATFLRKFIEQQRQLVVQLERTIVREGDRVVSAVREGPHDRILDEELREIWKEMGWKLVVPTTEFVLTLHDYYVSQHHDMRVIDHHFASLQSSPSITDEKAVLAKVFDAAKRRTEEKWALKSLDISNLEPVSEVFDGDASGYVSIWEANQITSLRPVGWSLLQWLAYWASGKSLATVRFRRSAYTLSVGRHYTISQYCSKIQRLLQDMHILLKEHVLPLNRYGIDRYLDGMEVLERVLAFTYQCKDPPEGELAQRVSAYAQTEEYRMERVLQALEYEIDSSDTIELVTSRYQMERHFFPLMYLLLRRHVSVVRLACDVALEHREMDVAISSMNIILGAVKARVATLRELFFRRGLDPNWKLQMYAFGMYRALDEDMSIPYLPISETQLSTPEADVVGSVGWLRYGIRQDECEPQCPGFDDPPRLDSCIGHFMNGFWTGHFLDEADSDVCGLVQFRVSNWSEMDGSFDGEGCYYRGTLKVTGTFSRGTHSLHATFTRKEDGDEAVGDDRRILVSGSLNEIVFTPQLPNQYAISGRWCYSADEPQGRVEFWQKPAWTYQLNIPHAHRQLKENVRERARRYWRLALDAARYQIRCERRVCHKTSLEMVKRIQKSVVLLKKQRLNMPLLNSETSELRHIASVAPPMELRLSSWLARFAYWPPVHL</sequence>
<reference evidence="2 3" key="1">
    <citation type="submission" date="2024-01" db="EMBL/GenBank/DDBJ databases">
        <title>A draft genome for a cacao thread blight-causing isolate of Paramarasmius palmivorus.</title>
        <authorList>
            <person name="Baruah I.K."/>
            <person name="Bukari Y."/>
            <person name="Amoako-Attah I."/>
            <person name="Meinhardt L.W."/>
            <person name="Bailey B.A."/>
            <person name="Cohen S.P."/>
        </authorList>
    </citation>
    <scope>NUCLEOTIDE SEQUENCE [LARGE SCALE GENOMIC DNA]</scope>
    <source>
        <strain evidence="2 3">GH-12</strain>
    </source>
</reference>
<keyword evidence="3" id="KW-1185">Reference proteome</keyword>
<comment type="caution">
    <text evidence="2">The sequence shown here is derived from an EMBL/GenBank/DDBJ whole genome shotgun (WGS) entry which is preliminary data.</text>
</comment>
<protein>
    <submittedName>
        <fullName evidence="2">Uncharacterized protein</fullName>
    </submittedName>
</protein>
<dbReference type="Proteomes" id="UP001383192">
    <property type="component" value="Unassembled WGS sequence"/>
</dbReference>
<feature type="compositionally biased region" description="Basic residues" evidence="1">
    <location>
        <begin position="364"/>
        <end position="378"/>
    </location>
</feature>
<evidence type="ECO:0000313" key="3">
    <source>
        <dbReference type="Proteomes" id="UP001383192"/>
    </source>
</evidence>
<name>A0AAW0D7Y8_9AGAR</name>
<dbReference type="AlphaFoldDB" id="A0AAW0D7Y8"/>
<gene>
    <name evidence="2" type="ORF">VNI00_006414</name>
</gene>
<proteinExistence type="predicted"/>
<accession>A0AAW0D7Y8</accession>
<organism evidence="2 3">
    <name type="scientific">Paramarasmius palmivorus</name>
    <dbReference type="NCBI Taxonomy" id="297713"/>
    <lineage>
        <taxon>Eukaryota</taxon>
        <taxon>Fungi</taxon>
        <taxon>Dikarya</taxon>
        <taxon>Basidiomycota</taxon>
        <taxon>Agaricomycotina</taxon>
        <taxon>Agaricomycetes</taxon>
        <taxon>Agaricomycetidae</taxon>
        <taxon>Agaricales</taxon>
        <taxon>Marasmiineae</taxon>
        <taxon>Marasmiaceae</taxon>
        <taxon>Paramarasmius</taxon>
    </lineage>
</organism>
<evidence type="ECO:0000313" key="2">
    <source>
        <dbReference type="EMBL" id="KAK7047646.1"/>
    </source>
</evidence>
<feature type="region of interest" description="Disordered" evidence="1">
    <location>
        <begin position="364"/>
        <end position="414"/>
    </location>
</feature>
<evidence type="ECO:0000256" key="1">
    <source>
        <dbReference type="SAM" id="MobiDB-lite"/>
    </source>
</evidence>
<feature type="compositionally biased region" description="Basic and acidic residues" evidence="1">
    <location>
        <begin position="404"/>
        <end position="414"/>
    </location>
</feature>
<dbReference type="EMBL" id="JAYKXP010000019">
    <property type="protein sequence ID" value="KAK7047646.1"/>
    <property type="molecule type" value="Genomic_DNA"/>
</dbReference>